<dbReference type="InterPro" id="IPR011761">
    <property type="entry name" value="ATP-grasp"/>
</dbReference>
<dbReference type="InterPro" id="IPR016185">
    <property type="entry name" value="PreATP-grasp_dom_sf"/>
</dbReference>
<dbReference type="PANTHER" id="PTHR21621:SF4">
    <property type="entry name" value="GLUTATHIONE SYNTHETASE"/>
    <property type="match status" value="1"/>
</dbReference>
<dbReference type="RefSeq" id="WP_136546149.1">
    <property type="nucleotide sequence ID" value="NZ_CP031093.1"/>
</dbReference>
<evidence type="ECO:0000256" key="2">
    <source>
        <dbReference type="ARBA" id="ARBA00001946"/>
    </source>
</evidence>
<evidence type="ECO:0000313" key="13">
    <source>
        <dbReference type="Proteomes" id="UP000298049"/>
    </source>
</evidence>
<evidence type="ECO:0000256" key="5">
    <source>
        <dbReference type="ARBA" id="ARBA00022723"/>
    </source>
</evidence>
<evidence type="ECO:0000313" key="12">
    <source>
        <dbReference type="EMBL" id="QCF24693.1"/>
    </source>
</evidence>
<dbReference type="KEGG" id="hmi:soil367_01270"/>
<comment type="catalytic activity">
    <reaction evidence="10">
        <text>gamma-L-glutamyl-L-cysteine + glycine + ATP = glutathione + ADP + phosphate + H(+)</text>
        <dbReference type="Rhea" id="RHEA:13557"/>
        <dbReference type="ChEBI" id="CHEBI:15378"/>
        <dbReference type="ChEBI" id="CHEBI:30616"/>
        <dbReference type="ChEBI" id="CHEBI:43474"/>
        <dbReference type="ChEBI" id="CHEBI:57305"/>
        <dbReference type="ChEBI" id="CHEBI:57925"/>
        <dbReference type="ChEBI" id="CHEBI:58173"/>
        <dbReference type="ChEBI" id="CHEBI:456216"/>
        <dbReference type="EC" id="6.3.2.3"/>
    </reaction>
</comment>
<dbReference type="UniPathway" id="UPA00142">
    <property type="reaction ID" value="UER00210"/>
</dbReference>
<keyword evidence="7 10" id="KW-0067">ATP-binding</keyword>
<evidence type="ECO:0000256" key="1">
    <source>
        <dbReference type="ARBA" id="ARBA00001936"/>
    </source>
</evidence>
<evidence type="ECO:0000256" key="6">
    <source>
        <dbReference type="ARBA" id="ARBA00022741"/>
    </source>
</evidence>
<accession>A0A4P7XDS9</accession>
<dbReference type="PROSITE" id="PS50975">
    <property type="entry name" value="ATP_GRASP"/>
    <property type="match status" value="1"/>
</dbReference>
<dbReference type="InterPro" id="IPR006284">
    <property type="entry name" value="Glut_synth_pro"/>
</dbReference>
<keyword evidence="4 10" id="KW-0317">Glutathione biosynthesis</keyword>
<evidence type="ECO:0000256" key="4">
    <source>
        <dbReference type="ARBA" id="ARBA00022684"/>
    </source>
</evidence>
<dbReference type="InterPro" id="IPR013815">
    <property type="entry name" value="ATP_grasp_subdomain_1"/>
</dbReference>
<protein>
    <recommendedName>
        <fullName evidence="10">Glutathione synthetase</fullName>
        <ecNumber evidence="10">6.3.2.3</ecNumber>
    </recommendedName>
    <alternativeName>
        <fullName evidence="10">GSH synthetase</fullName>
        <shortName evidence="10">GSH-S</shortName>
        <shortName evidence="10">GSHase</shortName>
    </alternativeName>
    <alternativeName>
        <fullName evidence="10">Glutathione synthase</fullName>
    </alternativeName>
</protein>
<organism evidence="12 13">
    <name type="scientific">Hydrocarboniclastica marina</name>
    <dbReference type="NCBI Taxonomy" id="2259620"/>
    <lineage>
        <taxon>Bacteria</taxon>
        <taxon>Pseudomonadati</taxon>
        <taxon>Pseudomonadota</taxon>
        <taxon>Gammaproteobacteria</taxon>
        <taxon>Alteromonadales</taxon>
        <taxon>Alteromonadaceae</taxon>
        <taxon>Hydrocarboniclastica</taxon>
    </lineage>
</organism>
<dbReference type="GO" id="GO:0005524">
    <property type="term" value="F:ATP binding"/>
    <property type="evidence" value="ECO:0007669"/>
    <property type="project" value="UniProtKB-UniRule"/>
</dbReference>
<dbReference type="GO" id="GO:0004363">
    <property type="term" value="F:glutathione synthase activity"/>
    <property type="evidence" value="ECO:0007669"/>
    <property type="project" value="UniProtKB-UniRule"/>
</dbReference>
<reference evidence="12 13" key="1">
    <citation type="submission" date="2018-07" db="EMBL/GenBank/DDBJ databases">
        <title>Marsedoiliclastica nanhaica gen. nov. sp. nov., a novel marine hydrocarbonoclastic bacterium isolated from an in-situ enriched hydrocarbon-degrading consortium in deep-sea sediment.</title>
        <authorList>
            <person name="Dong C."/>
            <person name="Ma T."/>
            <person name="Liu R."/>
            <person name="Shao Z."/>
        </authorList>
    </citation>
    <scope>NUCLEOTIDE SEQUENCE [LARGE SCALE GENOMIC DNA]</scope>
    <source>
        <strain evidence="13">soil36-7</strain>
    </source>
</reference>
<dbReference type="Gene3D" id="3.30.1490.20">
    <property type="entry name" value="ATP-grasp fold, A domain"/>
    <property type="match status" value="1"/>
</dbReference>
<dbReference type="OrthoDB" id="9785415at2"/>
<evidence type="ECO:0000256" key="3">
    <source>
        <dbReference type="ARBA" id="ARBA00022598"/>
    </source>
</evidence>
<evidence type="ECO:0000259" key="11">
    <source>
        <dbReference type="PROSITE" id="PS50975"/>
    </source>
</evidence>
<dbReference type="NCBIfam" id="NF003573">
    <property type="entry name" value="PRK05246.1"/>
    <property type="match status" value="1"/>
</dbReference>
<evidence type="ECO:0000256" key="7">
    <source>
        <dbReference type="ARBA" id="ARBA00022840"/>
    </source>
</evidence>
<keyword evidence="13" id="KW-1185">Reference proteome</keyword>
<keyword evidence="9" id="KW-0464">Manganese</keyword>
<dbReference type="InterPro" id="IPR004215">
    <property type="entry name" value="GSHS_N"/>
</dbReference>
<dbReference type="HAMAP" id="MF_00162">
    <property type="entry name" value="GSH_S"/>
    <property type="match status" value="1"/>
</dbReference>
<dbReference type="GO" id="GO:0005737">
    <property type="term" value="C:cytoplasm"/>
    <property type="evidence" value="ECO:0007669"/>
    <property type="project" value="TreeGrafter"/>
</dbReference>
<feature type="domain" description="ATP-grasp" evidence="11">
    <location>
        <begin position="126"/>
        <end position="311"/>
    </location>
</feature>
<dbReference type="Gene3D" id="3.30.470.20">
    <property type="entry name" value="ATP-grasp fold, B domain"/>
    <property type="match status" value="1"/>
</dbReference>
<evidence type="ECO:0000256" key="10">
    <source>
        <dbReference type="HAMAP-Rule" id="MF_00162"/>
    </source>
</evidence>
<evidence type="ECO:0000256" key="8">
    <source>
        <dbReference type="ARBA" id="ARBA00022842"/>
    </source>
</evidence>
<dbReference type="SUPFAM" id="SSF52440">
    <property type="entry name" value="PreATP-grasp domain"/>
    <property type="match status" value="1"/>
</dbReference>
<sequence length="318" mass="35471">MTVKLGVVMDPIENITYKKDSSLAMLLAAQQRGWELWYMELPDLYLHGDQARANMKPLRVMADPECWFERSEGADLPLADLDVILMRKDPPVDREFLIATHILEAAQRDGTLVVNPPQALRDCNEKLYATWFPQCTPPLIVTRDPARLRAFHAEHSDVVMKPIDGMGGKSVFRVRPGDANLGVIIETLTQDGQHQIMAQKYLPQISEGDKRILLIDGEPLPFALARVPAAGENRGNLAAGGRGEGRELTERDRWICAQLGPALRERNLIFVGIDVIGEYLTEINVTSPTCIRELDKAFDVDIGGQLMEAIARRLPASK</sequence>
<dbReference type="EC" id="6.3.2.3" evidence="10"/>
<dbReference type="NCBIfam" id="TIGR01380">
    <property type="entry name" value="glut_syn"/>
    <property type="match status" value="1"/>
</dbReference>
<dbReference type="Proteomes" id="UP000298049">
    <property type="component" value="Chromosome"/>
</dbReference>
<keyword evidence="3 10" id="KW-0436">Ligase</keyword>
<dbReference type="InterPro" id="IPR004218">
    <property type="entry name" value="GSHS_ATP-bd"/>
</dbReference>
<dbReference type="SUPFAM" id="SSF56059">
    <property type="entry name" value="Glutathione synthetase ATP-binding domain-like"/>
    <property type="match status" value="1"/>
</dbReference>
<comment type="similarity">
    <text evidence="10">Belongs to the prokaryotic GSH synthase family.</text>
</comment>
<dbReference type="FunFam" id="3.40.50.20:FF:000009">
    <property type="entry name" value="Glutathione synthetase"/>
    <property type="match status" value="1"/>
</dbReference>
<dbReference type="PANTHER" id="PTHR21621">
    <property type="entry name" value="RIBOSOMAL PROTEIN S6 MODIFICATION PROTEIN"/>
    <property type="match status" value="1"/>
</dbReference>
<dbReference type="AlphaFoldDB" id="A0A4P7XDS9"/>
<dbReference type="Pfam" id="PF02951">
    <property type="entry name" value="GSH-S_N"/>
    <property type="match status" value="1"/>
</dbReference>
<proteinExistence type="inferred from homology"/>
<comment type="cofactor">
    <cofactor evidence="2">
        <name>Mg(2+)</name>
        <dbReference type="ChEBI" id="CHEBI:18420"/>
    </cofactor>
</comment>
<keyword evidence="5" id="KW-0479">Metal-binding</keyword>
<keyword evidence="6 10" id="KW-0547">Nucleotide-binding</keyword>
<comment type="pathway">
    <text evidence="10">Sulfur metabolism; glutathione biosynthesis; glutathione from L-cysteine and L-glutamate: step 2/2.</text>
</comment>
<gene>
    <name evidence="10" type="primary">gshB</name>
    <name evidence="12" type="ORF">soil367_01270</name>
</gene>
<comment type="cofactor">
    <cofactor evidence="1">
        <name>Mn(2+)</name>
        <dbReference type="ChEBI" id="CHEBI:29035"/>
    </cofactor>
</comment>
<dbReference type="Pfam" id="PF02955">
    <property type="entry name" value="GSH-S_ATP"/>
    <property type="match status" value="1"/>
</dbReference>
<dbReference type="FunFam" id="3.30.1490.20:FF:000009">
    <property type="entry name" value="Glutathione synthetase"/>
    <property type="match status" value="1"/>
</dbReference>
<dbReference type="GO" id="GO:0046872">
    <property type="term" value="F:metal ion binding"/>
    <property type="evidence" value="ECO:0007669"/>
    <property type="project" value="UniProtKB-KW"/>
</dbReference>
<dbReference type="Gene3D" id="3.40.50.20">
    <property type="match status" value="1"/>
</dbReference>
<name>A0A4P7XDS9_9ALTE</name>
<dbReference type="EMBL" id="CP031093">
    <property type="protein sequence ID" value="QCF24693.1"/>
    <property type="molecule type" value="Genomic_DNA"/>
</dbReference>
<keyword evidence="8" id="KW-0460">Magnesium</keyword>
<evidence type="ECO:0000256" key="9">
    <source>
        <dbReference type="ARBA" id="ARBA00023211"/>
    </source>
</evidence>